<dbReference type="GO" id="GO:0015833">
    <property type="term" value="P:peptide transport"/>
    <property type="evidence" value="ECO:0007669"/>
    <property type="project" value="InterPro"/>
</dbReference>
<keyword evidence="3 5" id="KW-0067">ATP-binding</keyword>
<keyword evidence="1" id="KW-0813">Transport</keyword>
<evidence type="ECO:0000256" key="1">
    <source>
        <dbReference type="ARBA" id="ARBA00022448"/>
    </source>
</evidence>
<dbReference type="GO" id="GO:0019700">
    <property type="term" value="P:organic phosphonate catabolic process"/>
    <property type="evidence" value="ECO:0007669"/>
    <property type="project" value="TreeGrafter"/>
</dbReference>
<dbReference type="Proteomes" id="UP000184375">
    <property type="component" value="Unassembled WGS sequence"/>
</dbReference>
<dbReference type="PANTHER" id="PTHR42764">
    <property type="entry name" value="PHOSPHONATES UTILIZATION ATP-BINDING PROTEIN PHNK-RELATED"/>
    <property type="match status" value="1"/>
</dbReference>
<evidence type="ECO:0000313" key="6">
    <source>
        <dbReference type="Proteomes" id="UP000184375"/>
    </source>
</evidence>
<dbReference type="RefSeq" id="WP_073258003.1">
    <property type="nucleotide sequence ID" value="NZ_FRCR01000013.1"/>
</dbReference>
<dbReference type="PIRSF" id="PIRSF037116">
    <property type="entry name" value="CP_lyase_PhnK"/>
    <property type="match status" value="1"/>
</dbReference>
<dbReference type="InterPro" id="IPR003439">
    <property type="entry name" value="ABC_transporter-like_ATP-bd"/>
</dbReference>
<organism evidence="5 6">
    <name type="scientific">Caldanaerovirga acetigignens</name>
    <dbReference type="NCBI Taxonomy" id="447595"/>
    <lineage>
        <taxon>Bacteria</taxon>
        <taxon>Bacillati</taxon>
        <taxon>Bacillota</taxon>
        <taxon>Clostridia</taxon>
        <taxon>Thermosediminibacterales</taxon>
        <taxon>Thermosediminibacteraceae</taxon>
        <taxon>Caldanaerovirga</taxon>
    </lineage>
</organism>
<name>A0A1M7LNU0_9FIRM</name>
<dbReference type="Pfam" id="PF00005">
    <property type="entry name" value="ABC_tran"/>
    <property type="match status" value="1"/>
</dbReference>
<dbReference type="Gene3D" id="3.40.50.300">
    <property type="entry name" value="P-loop containing nucleotide triphosphate hydrolases"/>
    <property type="match status" value="1"/>
</dbReference>
<dbReference type="PROSITE" id="PS00211">
    <property type="entry name" value="ABC_TRANSPORTER_1"/>
    <property type="match status" value="1"/>
</dbReference>
<dbReference type="GO" id="GO:0005524">
    <property type="term" value="F:ATP binding"/>
    <property type="evidence" value="ECO:0007669"/>
    <property type="project" value="UniProtKB-KW"/>
</dbReference>
<feature type="domain" description="ABC transporter" evidence="4">
    <location>
        <begin position="9"/>
        <end position="277"/>
    </location>
</feature>
<dbReference type="Pfam" id="PF08352">
    <property type="entry name" value="oligo_HPY"/>
    <property type="match status" value="1"/>
</dbReference>
<dbReference type="SMART" id="SM00382">
    <property type="entry name" value="AAA"/>
    <property type="match status" value="1"/>
</dbReference>
<keyword evidence="2" id="KW-0547">Nucleotide-binding</keyword>
<dbReference type="GO" id="GO:0016887">
    <property type="term" value="F:ATP hydrolysis activity"/>
    <property type="evidence" value="ECO:0007669"/>
    <property type="project" value="InterPro"/>
</dbReference>
<accession>A0A1M7LNU0</accession>
<dbReference type="InterPro" id="IPR017871">
    <property type="entry name" value="ABC_transporter-like_CS"/>
</dbReference>
<dbReference type="STRING" id="447595.SAMN05660826_01976"/>
<reference evidence="6" key="1">
    <citation type="submission" date="2016-11" db="EMBL/GenBank/DDBJ databases">
        <authorList>
            <person name="Varghese N."/>
            <person name="Submissions S."/>
        </authorList>
    </citation>
    <scope>NUCLEOTIDE SEQUENCE [LARGE SCALE GENOMIC DNA]</scope>
    <source>
        <strain evidence="6">DSM 18802</strain>
    </source>
</reference>
<protein>
    <submittedName>
        <fullName evidence="5">Putative phosphonate transport system ATP-binding protein</fullName>
    </submittedName>
</protein>
<dbReference type="PANTHER" id="PTHR42764:SF1">
    <property type="entry name" value="PHOSPHONATES UTILIZATION ATP-BINDING PROTEIN PHNK-RELATED"/>
    <property type="match status" value="1"/>
</dbReference>
<gene>
    <name evidence="5" type="ORF">SAMN05660826_01976</name>
</gene>
<evidence type="ECO:0000259" key="4">
    <source>
        <dbReference type="PROSITE" id="PS50893"/>
    </source>
</evidence>
<evidence type="ECO:0000313" key="5">
    <source>
        <dbReference type="EMBL" id="SHM79748.1"/>
    </source>
</evidence>
<dbReference type="OrthoDB" id="9779287at2"/>
<dbReference type="PROSITE" id="PS50893">
    <property type="entry name" value="ABC_TRANSPORTER_2"/>
    <property type="match status" value="1"/>
</dbReference>
<dbReference type="InterPro" id="IPR012700">
    <property type="entry name" value="PhnK"/>
</dbReference>
<dbReference type="CDD" id="cd03257">
    <property type="entry name" value="ABC_NikE_OppD_transporters"/>
    <property type="match status" value="1"/>
</dbReference>
<dbReference type="InterPro" id="IPR013563">
    <property type="entry name" value="Oligopep_ABC_C"/>
</dbReference>
<dbReference type="SUPFAM" id="SSF52540">
    <property type="entry name" value="P-loop containing nucleoside triphosphate hydrolases"/>
    <property type="match status" value="1"/>
</dbReference>
<dbReference type="InterPro" id="IPR003593">
    <property type="entry name" value="AAA+_ATPase"/>
</dbReference>
<proteinExistence type="predicted"/>
<dbReference type="AlphaFoldDB" id="A0A1M7LNU0"/>
<dbReference type="InterPro" id="IPR027417">
    <property type="entry name" value="P-loop_NTPase"/>
</dbReference>
<evidence type="ECO:0000256" key="3">
    <source>
        <dbReference type="ARBA" id="ARBA00022840"/>
    </source>
</evidence>
<keyword evidence="6" id="KW-1185">Reference proteome</keyword>
<sequence length="281" mass="31349">MNKEPEVVLSLRNVTKIYGDPCPYCVEKTGPDYDTNICPCCGSIVACADVSLDLYAGEILGIVGESGSGKSTLVQCLYFDQEPTWGEAYLRYYKEGKVNIFEENSQNKRYIRDHLMGMVYQNPRQGLNMHFTCGGNIAEKLLNAGYYHIGGVRRRAAELLDRTEVPLARMDDLPKHFSGGMQQRVQIAKALANNPPILLLDEVTTGLDVSVQARVLDLIKYIQRELGISMLVISHDIGVIRLLTSRTAVIKNGRIVEMGLTDQILEDPQHPYTQLLVNSVL</sequence>
<dbReference type="EMBL" id="FRCR01000013">
    <property type="protein sequence ID" value="SHM79748.1"/>
    <property type="molecule type" value="Genomic_DNA"/>
</dbReference>
<evidence type="ECO:0000256" key="2">
    <source>
        <dbReference type="ARBA" id="ARBA00022741"/>
    </source>
</evidence>